<dbReference type="Proteomes" id="UP000604825">
    <property type="component" value="Unassembled WGS sequence"/>
</dbReference>
<dbReference type="EMBL" id="CAJGYO010000001">
    <property type="protein sequence ID" value="CAD6204946.1"/>
    <property type="molecule type" value="Genomic_DNA"/>
</dbReference>
<sequence length="105" mass="11736">MAAASAASSRSPSFPGQVAGDGDEVPNKRKGVVLRLVWDLLEGDRIVTLSEKNKISREMKKTTHTTGTKSCARWYEDMRRADPEKNSRTLQRFTSQLIGKGKRDK</sequence>
<feature type="compositionally biased region" description="Polar residues" evidence="1">
    <location>
        <begin position="88"/>
        <end position="97"/>
    </location>
</feature>
<dbReference type="AlphaFoldDB" id="A0A811MDJ3"/>
<comment type="caution">
    <text evidence="2">The sequence shown here is derived from an EMBL/GenBank/DDBJ whole genome shotgun (WGS) entry which is preliminary data.</text>
</comment>
<accession>A0A811MDJ3</accession>
<protein>
    <submittedName>
        <fullName evidence="2">Uncharacterized protein</fullName>
    </submittedName>
</protein>
<feature type="region of interest" description="Disordered" evidence="1">
    <location>
        <begin position="82"/>
        <end position="105"/>
    </location>
</feature>
<feature type="compositionally biased region" description="Low complexity" evidence="1">
    <location>
        <begin position="1"/>
        <end position="13"/>
    </location>
</feature>
<evidence type="ECO:0000256" key="1">
    <source>
        <dbReference type="SAM" id="MobiDB-lite"/>
    </source>
</evidence>
<proteinExistence type="predicted"/>
<name>A0A811MDJ3_9POAL</name>
<evidence type="ECO:0000313" key="2">
    <source>
        <dbReference type="EMBL" id="CAD6204946.1"/>
    </source>
</evidence>
<organism evidence="2 3">
    <name type="scientific">Miscanthus lutarioriparius</name>
    <dbReference type="NCBI Taxonomy" id="422564"/>
    <lineage>
        <taxon>Eukaryota</taxon>
        <taxon>Viridiplantae</taxon>
        <taxon>Streptophyta</taxon>
        <taxon>Embryophyta</taxon>
        <taxon>Tracheophyta</taxon>
        <taxon>Spermatophyta</taxon>
        <taxon>Magnoliopsida</taxon>
        <taxon>Liliopsida</taxon>
        <taxon>Poales</taxon>
        <taxon>Poaceae</taxon>
        <taxon>PACMAD clade</taxon>
        <taxon>Panicoideae</taxon>
        <taxon>Andropogonodae</taxon>
        <taxon>Andropogoneae</taxon>
        <taxon>Saccharinae</taxon>
        <taxon>Miscanthus</taxon>
    </lineage>
</organism>
<reference evidence="2" key="1">
    <citation type="submission" date="2020-10" db="EMBL/GenBank/DDBJ databases">
        <authorList>
            <person name="Han B."/>
            <person name="Lu T."/>
            <person name="Zhao Q."/>
            <person name="Huang X."/>
            <person name="Zhao Y."/>
        </authorList>
    </citation>
    <scope>NUCLEOTIDE SEQUENCE</scope>
</reference>
<feature type="region of interest" description="Disordered" evidence="1">
    <location>
        <begin position="1"/>
        <end position="26"/>
    </location>
</feature>
<gene>
    <name evidence="2" type="ORF">NCGR_LOCUS2842</name>
</gene>
<keyword evidence="3" id="KW-1185">Reference proteome</keyword>
<evidence type="ECO:0000313" key="3">
    <source>
        <dbReference type="Proteomes" id="UP000604825"/>
    </source>
</evidence>